<evidence type="ECO:0000313" key="12">
    <source>
        <dbReference type="WBParaSite" id="MhA1_Contig47.frz3.gene5"/>
    </source>
</evidence>
<dbReference type="OMA" id="EILRDYC"/>
<evidence type="ECO:0000256" key="4">
    <source>
        <dbReference type="ARBA" id="ARBA00022448"/>
    </source>
</evidence>
<keyword evidence="6" id="KW-0653">Protein transport</keyword>
<dbReference type="GO" id="GO:0005484">
    <property type="term" value="F:SNAP receptor activity"/>
    <property type="evidence" value="ECO:0007669"/>
    <property type="project" value="TreeGrafter"/>
</dbReference>
<comment type="subcellular location">
    <subcellularLocation>
        <location evidence="1">Golgi apparatus membrane</location>
        <topology evidence="1">Single-pass type IV membrane protein</topology>
    </subcellularLocation>
</comment>
<evidence type="ECO:0000313" key="11">
    <source>
        <dbReference type="Proteomes" id="UP000095281"/>
    </source>
</evidence>
<reference evidence="12" key="1">
    <citation type="submission" date="2016-11" db="UniProtKB">
        <authorList>
            <consortium name="WormBaseParasite"/>
        </authorList>
    </citation>
    <scope>IDENTIFICATION</scope>
</reference>
<accession>A0A1I8BS66</accession>
<sequence>MEDLQRKARLLENEIDMRLISLNKFHISNAGQTDIQSKTHSRRSFDSLTGEIESKLSKLSEINFQMQECFDKDKSVFNKTPQQHILRRHQDILRDYSAEFRRTHENIKNQLQRDELMEMTSTVNNRCRTTDYLARENESISDCDRLLNDQINIAMSVREGLYSQSSGLGAINKRVHQLTKKYPALNNLMNKIRMKKRKDTLILAAVISSCLIFIFIYLMH</sequence>
<evidence type="ECO:0000256" key="8">
    <source>
        <dbReference type="ARBA" id="ARBA00023034"/>
    </source>
</evidence>
<dbReference type="Pfam" id="PF12352">
    <property type="entry name" value="V-SNARE_C"/>
    <property type="match status" value="1"/>
</dbReference>
<name>A0A1I8BS66_MELHA</name>
<dbReference type="GO" id="GO:0006906">
    <property type="term" value="P:vesicle fusion"/>
    <property type="evidence" value="ECO:0007669"/>
    <property type="project" value="TreeGrafter"/>
</dbReference>
<dbReference type="PANTHER" id="PTHR21094:SF2">
    <property type="entry name" value="GOLGI SNAP RECEPTOR COMPLEX MEMBER 1"/>
    <property type="match status" value="1"/>
</dbReference>
<feature type="transmembrane region" description="Helical" evidence="10">
    <location>
        <begin position="201"/>
        <end position="219"/>
    </location>
</feature>
<comment type="similarity">
    <text evidence="2">Belongs to the GOSR1 family.</text>
</comment>
<keyword evidence="9 10" id="KW-0472">Membrane</keyword>
<keyword evidence="4" id="KW-0813">Transport</keyword>
<dbReference type="GO" id="GO:0015031">
    <property type="term" value="P:protein transport"/>
    <property type="evidence" value="ECO:0007669"/>
    <property type="project" value="UniProtKB-KW"/>
</dbReference>
<evidence type="ECO:0000256" key="5">
    <source>
        <dbReference type="ARBA" id="ARBA00022692"/>
    </source>
</evidence>
<dbReference type="GO" id="GO:0048219">
    <property type="term" value="P:inter-Golgi cisterna vesicle-mediated transport"/>
    <property type="evidence" value="ECO:0007669"/>
    <property type="project" value="TreeGrafter"/>
</dbReference>
<evidence type="ECO:0000256" key="3">
    <source>
        <dbReference type="ARBA" id="ARBA00015612"/>
    </source>
</evidence>
<dbReference type="GO" id="GO:0006888">
    <property type="term" value="P:endoplasmic reticulum to Golgi vesicle-mediated transport"/>
    <property type="evidence" value="ECO:0007669"/>
    <property type="project" value="InterPro"/>
</dbReference>
<evidence type="ECO:0000256" key="1">
    <source>
        <dbReference type="ARBA" id="ARBA00004409"/>
    </source>
</evidence>
<evidence type="ECO:0000256" key="6">
    <source>
        <dbReference type="ARBA" id="ARBA00022927"/>
    </source>
</evidence>
<dbReference type="PANTHER" id="PTHR21094">
    <property type="entry name" value="GOS-28 SNARE- RELATED"/>
    <property type="match status" value="1"/>
</dbReference>
<keyword evidence="11" id="KW-1185">Reference proteome</keyword>
<dbReference type="GO" id="GO:0005801">
    <property type="term" value="C:cis-Golgi network"/>
    <property type="evidence" value="ECO:0007669"/>
    <property type="project" value="InterPro"/>
</dbReference>
<organism evidence="11 12">
    <name type="scientific">Meloidogyne hapla</name>
    <name type="common">Root-knot nematode worm</name>
    <dbReference type="NCBI Taxonomy" id="6305"/>
    <lineage>
        <taxon>Eukaryota</taxon>
        <taxon>Metazoa</taxon>
        <taxon>Ecdysozoa</taxon>
        <taxon>Nematoda</taxon>
        <taxon>Chromadorea</taxon>
        <taxon>Rhabditida</taxon>
        <taxon>Tylenchina</taxon>
        <taxon>Tylenchomorpha</taxon>
        <taxon>Tylenchoidea</taxon>
        <taxon>Meloidogynidae</taxon>
        <taxon>Meloidogyninae</taxon>
        <taxon>Meloidogyne</taxon>
    </lineage>
</organism>
<keyword evidence="7 10" id="KW-1133">Transmembrane helix</keyword>
<proteinExistence type="inferred from homology"/>
<protein>
    <recommendedName>
        <fullName evidence="3">Golgi SNAP receptor complex member 1</fullName>
    </recommendedName>
</protein>
<evidence type="ECO:0000256" key="10">
    <source>
        <dbReference type="SAM" id="Phobius"/>
    </source>
</evidence>
<keyword evidence="5 10" id="KW-0812">Transmembrane</keyword>
<dbReference type="InterPro" id="IPR023601">
    <property type="entry name" value="Golgi_SNAP_su1"/>
</dbReference>
<keyword evidence="8" id="KW-0333">Golgi apparatus</keyword>
<dbReference type="GO" id="GO:0000139">
    <property type="term" value="C:Golgi membrane"/>
    <property type="evidence" value="ECO:0007669"/>
    <property type="project" value="UniProtKB-SubCell"/>
</dbReference>
<evidence type="ECO:0000256" key="2">
    <source>
        <dbReference type="ARBA" id="ARBA00008473"/>
    </source>
</evidence>
<dbReference type="Proteomes" id="UP000095281">
    <property type="component" value="Unplaced"/>
</dbReference>
<dbReference type="AlphaFoldDB" id="A0A1I8BS66"/>
<dbReference type="GO" id="GO:0005797">
    <property type="term" value="C:Golgi medial cisterna"/>
    <property type="evidence" value="ECO:0007669"/>
    <property type="project" value="TreeGrafter"/>
</dbReference>
<evidence type="ECO:0000256" key="7">
    <source>
        <dbReference type="ARBA" id="ARBA00022989"/>
    </source>
</evidence>
<evidence type="ECO:0000256" key="9">
    <source>
        <dbReference type="ARBA" id="ARBA00023136"/>
    </source>
</evidence>
<dbReference type="WBParaSite" id="MhA1_Contig47.frz3.gene5">
    <property type="protein sequence ID" value="MhA1_Contig47.frz3.gene5"/>
    <property type="gene ID" value="MhA1_Contig47.frz3.gene5"/>
</dbReference>
<dbReference type="GO" id="GO:0031201">
    <property type="term" value="C:SNARE complex"/>
    <property type="evidence" value="ECO:0007669"/>
    <property type="project" value="TreeGrafter"/>
</dbReference>